<name>A0ACB9H4H1_CICIN</name>
<reference evidence="2" key="1">
    <citation type="journal article" date="2022" name="Mol. Ecol. Resour.">
        <title>The genomes of chicory, endive, great burdock and yacon provide insights into Asteraceae palaeo-polyploidization history and plant inulin production.</title>
        <authorList>
            <person name="Fan W."/>
            <person name="Wang S."/>
            <person name="Wang H."/>
            <person name="Wang A."/>
            <person name="Jiang F."/>
            <person name="Liu H."/>
            <person name="Zhao H."/>
            <person name="Xu D."/>
            <person name="Zhang Y."/>
        </authorList>
    </citation>
    <scope>NUCLEOTIDE SEQUENCE [LARGE SCALE GENOMIC DNA]</scope>
    <source>
        <strain evidence="2">cv. Punajuju</strain>
    </source>
</reference>
<organism evidence="1 2">
    <name type="scientific">Cichorium intybus</name>
    <name type="common">Chicory</name>
    <dbReference type="NCBI Taxonomy" id="13427"/>
    <lineage>
        <taxon>Eukaryota</taxon>
        <taxon>Viridiplantae</taxon>
        <taxon>Streptophyta</taxon>
        <taxon>Embryophyta</taxon>
        <taxon>Tracheophyta</taxon>
        <taxon>Spermatophyta</taxon>
        <taxon>Magnoliopsida</taxon>
        <taxon>eudicotyledons</taxon>
        <taxon>Gunneridae</taxon>
        <taxon>Pentapetalae</taxon>
        <taxon>asterids</taxon>
        <taxon>campanulids</taxon>
        <taxon>Asterales</taxon>
        <taxon>Asteraceae</taxon>
        <taxon>Cichorioideae</taxon>
        <taxon>Cichorieae</taxon>
        <taxon>Cichoriinae</taxon>
        <taxon>Cichorium</taxon>
    </lineage>
</organism>
<dbReference type="EMBL" id="CM042009">
    <property type="protein sequence ID" value="KAI3790333.1"/>
    <property type="molecule type" value="Genomic_DNA"/>
</dbReference>
<dbReference type="Proteomes" id="UP001055811">
    <property type="component" value="Linkage Group LG01"/>
</dbReference>
<gene>
    <name evidence="1" type="ORF">L2E82_03297</name>
</gene>
<keyword evidence="2" id="KW-1185">Reference proteome</keyword>
<accession>A0ACB9H4H1</accession>
<sequence>MEADSILSGDFSERRWVDQISKNFDDDDSNMMDIPVCVFSVPKSTSHFKPEAYVPLAIALGPYHHFDTHLYRMERYKVAVVKALLNLDQVLSFESLVINRLKVMELMIRACYHKYMNLDGDTLAWIIAIDGLFLLGVFRQYRDIAPLMPRKLINNGVLYRDIIVLENQIPLHFLTEIQKVLGLSSTGNDHNGKHELFSMLREFCEVHSPLKLGRDSNHSVETGYLHLLDLMYHLIVNNQLPTEPPHEVVPRKGKDDVMKRLDKEENLTENKEKLPEMGLGLGLGKKADRPTEIRKNIHWEKISNLVGLKIRKQANEEDDNPHVKEIELTSVSSLRKYGHISFSLTAGGIRDIKFEESKATLYLPVITLDIYSEVVLRNLIAYEVATSNSTLELAQYVDLMCGIVDTEEDVKLLRGNGIIKGNLNDKEIADLFNGMNKYNAYISSNKIIEQLNDFYKNRPMIKAWRFIKKDLLCSQKVATAVMTILLLLLMSLYSFCEVYGCSKLFHS</sequence>
<comment type="caution">
    <text evidence="1">The sequence shown here is derived from an EMBL/GenBank/DDBJ whole genome shotgun (WGS) entry which is preliminary data.</text>
</comment>
<evidence type="ECO:0000313" key="1">
    <source>
        <dbReference type="EMBL" id="KAI3790333.1"/>
    </source>
</evidence>
<proteinExistence type="predicted"/>
<reference evidence="1 2" key="2">
    <citation type="journal article" date="2022" name="Mol. Ecol. Resour.">
        <title>The genomes of chicory, endive, great burdock and yacon provide insights into Asteraceae paleo-polyploidization history and plant inulin production.</title>
        <authorList>
            <person name="Fan W."/>
            <person name="Wang S."/>
            <person name="Wang H."/>
            <person name="Wang A."/>
            <person name="Jiang F."/>
            <person name="Liu H."/>
            <person name="Zhao H."/>
            <person name="Xu D."/>
            <person name="Zhang Y."/>
        </authorList>
    </citation>
    <scope>NUCLEOTIDE SEQUENCE [LARGE SCALE GENOMIC DNA]</scope>
    <source>
        <strain evidence="2">cv. Punajuju</strain>
        <tissue evidence="1">Leaves</tissue>
    </source>
</reference>
<protein>
    <submittedName>
        <fullName evidence="1">Uncharacterized protein</fullName>
    </submittedName>
</protein>
<evidence type="ECO:0000313" key="2">
    <source>
        <dbReference type="Proteomes" id="UP001055811"/>
    </source>
</evidence>